<feature type="compositionally biased region" description="Low complexity" evidence="5">
    <location>
        <begin position="1"/>
        <end position="18"/>
    </location>
</feature>
<feature type="transmembrane region" description="Helical" evidence="6">
    <location>
        <begin position="347"/>
        <end position="375"/>
    </location>
</feature>
<feature type="domain" description="Amino acid permease/ SLC12A" evidence="7">
    <location>
        <begin position="156"/>
        <end position="615"/>
    </location>
</feature>
<dbReference type="InterPro" id="IPR004841">
    <property type="entry name" value="AA-permease/SLC12A_dom"/>
</dbReference>
<dbReference type="RefSeq" id="XP_020045913.1">
    <property type="nucleotide sequence ID" value="XM_020193680.1"/>
</dbReference>
<feature type="transmembrane region" description="Helical" evidence="6">
    <location>
        <begin position="484"/>
        <end position="501"/>
    </location>
</feature>
<feature type="compositionally biased region" description="Polar residues" evidence="5">
    <location>
        <begin position="19"/>
        <end position="30"/>
    </location>
</feature>
<keyword evidence="4 6" id="KW-0472">Membrane</keyword>
<dbReference type="PANTHER" id="PTHR43341:SF9">
    <property type="entry name" value="DICARBOXYLIC AMINO ACID PERMEASE"/>
    <property type="match status" value="1"/>
</dbReference>
<feature type="transmembrane region" description="Helical" evidence="6">
    <location>
        <begin position="513"/>
        <end position="537"/>
    </location>
</feature>
<evidence type="ECO:0000259" key="7">
    <source>
        <dbReference type="Pfam" id="PF00324"/>
    </source>
</evidence>
<dbReference type="GeneID" id="30967316"/>
<dbReference type="Pfam" id="PF00324">
    <property type="entry name" value="AA_permease"/>
    <property type="match status" value="1"/>
</dbReference>
<sequence>MTYLYSNSDNNYPYSNNPQFSDLESSSSHNYTKKTTDTNTDDEEKDIGLKMKRRNSFVGFSKSMDIENYSENDSVHTDYIQSSNIDNDKLSDINHTNTNNIDSNNIDNASMNSSSTSSTIYRQVSYELHQVQSPQPLAVTPGHRLIHSLTAIDISAITLTIVFGTGLLIGTAKTLHIAGPISLLIAYIVMGFVALQLLNSYCEMMSYIPIPNAYSGYTSRYLDPSIGFALGYCYLFVNLITGPNQLTAGALVVQYWVDRDTVNPAVWVTIFSVVVILINTVRVGKFAILSIFFISFKLIIMIGVVILLFILMLGGGPNHDRIGFRYWKDPGPFAPYSESVDGNVGKLVSFLSVLVTACYSYLGVETFVVTAAESVHPRATIPKARKFIVYPLLLVYISFITMIGICVAFDDQQLINQNPFSSPVIVAIKNASIPILSSIFNACILVFALSGAINSFYIATRVIYGLSVSGDCFRILSKTNRFGIPSYCIAVVSCFELLAFMNSTQGSTTVFNYLVDSASSFCLIVWDCILLTHIFFVRAFKTQGVNRKEELHYYAPGAPYTTSIALFINIIVTIICNFTSFIDGFDYKQFISGYIGMPVFIIVFLVHKVVKKTSFIKPEEADLYFYKDYVDAEEEAYLKHMNDIKKEEQELRTSKLFEIKRKIKEYLQ</sequence>
<evidence type="ECO:0000256" key="1">
    <source>
        <dbReference type="ARBA" id="ARBA00004141"/>
    </source>
</evidence>
<evidence type="ECO:0000256" key="5">
    <source>
        <dbReference type="SAM" id="MobiDB-lite"/>
    </source>
</evidence>
<dbReference type="STRING" id="1344418.A0A1D2VD88"/>
<dbReference type="Proteomes" id="UP000095038">
    <property type="component" value="Unassembled WGS sequence"/>
</dbReference>
<organism evidence="8 9">
    <name type="scientific">Ascoidea rubescens DSM 1968</name>
    <dbReference type="NCBI Taxonomy" id="1344418"/>
    <lineage>
        <taxon>Eukaryota</taxon>
        <taxon>Fungi</taxon>
        <taxon>Dikarya</taxon>
        <taxon>Ascomycota</taxon>
        <taxon>Saccharomycotina</taxon>
        <taxon>Saccharomycetes</taxon>
        <taxon>Ascoideaceae</taxon>
        <taxon>Ascoidea</taxon>
    </lineage>
</organism>
<keyword evidence="9" id="KW-1185">Reference proteome</keyword>
<evidence type="ECO:0000256" key="3">
    <source>
        <dbReference type="ARBA" id="ARBA00022989"/>
    </source>
</evidence>
<dbReference type="PANTHER" id="PTHR43341">
    <property type="entry name" value="AMINO ACID PERMEASE"/>
    <property type="match status" value="1"/>
</dbReference>
<dbReference type="GO" id="GO:0016020">
    <property type="term" value="C:membrane"/>
    <property type="evidence" value="ECO:0007669"/>
    <property type="project" value="UniProtKB-SubCell"/>
</dbReference>
<accession>A0A1D2VD88</accession>
<name>A0A1D2VD88_9ASCO</name>
<dbReference type="EMBL" id="KV454485">
    <property type="protein sequence ID" value="ODV59606.1"/>
    <property type="molecule type" value="Genomic_DNA"/>
</dbReference>
<dbReference type="AlphaFoldDB" id="A0A1D2VD88"/>
<protein>
    <recommendedName>
        <fullName evidence="7">Amino acid permease/ SLC12A domain-containing protein</fullName>
    </recommendedName>
</protein>
<evidence type="ECO:0000256" key="6">
    <source>
        <dbReference type="SAM" id="Phobius"/>
    </source>
</evidence>
<dbReference type="Gene3D" id="1.20.1740.10">
    <property type="entry name" value="Amino acid/polyamine transporter I"/>
    <property type="match status" value="1"/>
</dbReference>
<feature type="transmembrane region" description="Helical" evidence="6">
    <location>
        <begin position="177"/>
        <end position="201"/>
    </location>
</feature>
<dbReference type="InterPro" id="IPR050524">
    <property type="entry name" value="APC_YAT"/>
</dbReference>
<comment type="subcellular location">
    <subcellularLocation>
        <location evidence="1">Membrane</location>
        <topology evidence="1">Multi-pass membrane protein</topology>
    </subcellularLocation>
</comment>
<keyword evidence="2 6" id="KW-0812">Transmembrane</keyword>
<feature type="transmembrane region" description="Helical" evidence="6">
    <location>
        <begin position="151"/>
        <end position="171"/>
    </location>
</feature>
<dbReference type="InParanoid" id="A0A1D2VD88"/>
<feature type="region of interest" description="Disordered" evidence="5">
    <location>
        <begin position="1"/>
        <end position="47"/>
    </location>
</feature>
<dbReference type="OrthoDB" id="3900342at2759"/>
<feature type="transmembrane region" description="Helical" evidence="6">
    <location>
        <begin position="387"/>
        <end position="410"/>
    </location>
</feature>
<feature type="transmembrane region" description="Helical" evidence="6">
    <location>
        <begin position="286"/>
        <end position="311"/>
    </location>
</feature>
<evidence type="ECO:0000313" key="8">
    <source>
        <dbReference type="EMBL" id="ODV59606.1"/>
    </source>
</evidence>
<reference evidence="9" key="1">
    <citation type="submission" date="2016-05" db="EMBL/GenBank/DDBJ databases">
        <title>Comparative genomics of biotechnologically important yeasts.</title>
        <authorList>
            <consortium name="DOE Joint Genome Institute"/>
            <person name="Riley R."/>
            <person name="Haridas S."/>
            <person name="Wolfe K.H."/>
            <person name="Lopes M.R."/>
            <person name="Hittinger C.T."/>
            <person name="Goker M."/>
            <person name="Salamov A."/>
            <person name="Wisecaver J."/>
            <person name="Long T.M."/>
            <person name="Aerts A.L."/>
            <person name="Barry K."/>
            <person name="Choi C."/>
            <person name="Clum A."/>
            <person name="Coughlan A.Y."/>
            <person name="Deshpande S."/>
            <person name="Douglass A.P."/>
            <person name="Hanson S.J."/>
            <person name="Klenk H.-P."/>
            <person name="Labutti K."/>
            <person name="Lapidus A."/>
            <person name="Lindquist E."/>
            <person name="Lipzen A."/>
            <person name="Meier-Kolthoff J.P."/>
            <person name="Ohm R.A."/>
            <person name="Otillar R.P."/>
            <person name="Pangilinan J."/>
            <person name="Peng Y."/>
            <person name="Rokas A."/>
            <person name="Rosa C.A."/>
            <person name="Scheuner C."/>
            <person name="Sibirny A.A."/>
            <person name="Slot J.C."/>
            <person name="Stielow J.B."/>
            <person name="Sun H."/>
            <person name="Kurtzman C.P."/>
            <person name="Blackwell M."/>
            <person name="Grigoriev I.V."/>
            <person name="Jeffries T.W."/>
        </authorList>
    </citation>
    <scope>NUCLEOTIDE SEQUENCE [LARGE SCALE GENOMIC DNA]</scope>
    <source>
        <strain evidence="9">DSM 1968</strain>
    </source>
</reference>
<evidence type="ECO:0000256" key="4">
    <source>
        <dbReference type="ARBA" id="ARBA00023136"/>
    </source>
</evidence>
<evidence type="ECO:0000313" key="9">
    <source>
        <dbReference type="Proteomes" id="UP000095038"/>
    </source>
</evidence>
<feature type="transmembrane region" description="Helical" evidence="6">
    <location>
        <begin position="221"/>
        <end position="241"/>
    </location>
</feature>
<gene>
    <name evidence="8" type="ORF">ASCRUDRAFT_76969</name>
</gene>
<dbReference type="GO" id="GO:0015171">
    <property type="term" value="F:amino acid transmembrane transporter activity"/>
    <property type="evidence" value="ECO:0007669"/>
    <property type="project" value="TreeGrafter"/>
</dbReference>
<feature type="transmembrane region" description="Helical" evidence="6">
    <location>
        <begin position="439"/>
        <end position="464"/>
    </location>
</feature>
<evidence type="ECO:0000256" key="2">
    <source>
        <dbReference type="ARBA" id="ARBA00022692"/>
    </source>
</evidence>
<keyword evidence="3 6" id="KW-1133">Transmembrane helix</keyword>
<feature type="transmembrane region" description="Helical" evidence="6">
    <location>
        <begin position="558"/>
        <end position="581"/>
    </location>
</feature>
<proteinExistence type="predicted"/>
<feature type="transmembrane region" description="Helical" evidence="6">
    <location>
        <begin position="587"/>
        <end position="607"/>
    </location>
</feature>
<feature type="transmembrane region" description="Helical" evidence="6">
    <location>
        <begin position="261"/>
        <end position="279"/>
    </location>
</feature>